<evidence type="ECO:0000313" key="2">
    <source>
        <dbReference type="Proteomes" id="UP000266841"/>
    </source>
</evidence>
<proteinExistence type="predicted"/>
<dbReference type="EMBL" id="AGNL01019609">
    <property type="protein sequence ID" value="EJK61706.1"/>
    <property type="molecule type" value="Genomic_DNA"/>
</dbReference>
<evidence type="ECO:0000313" key="1">
    <source>
        <dbReference type="EMBL" id="EJK61706.1"/>
    </source>
</evidence>
<comment type="caution">
    <text evidence="1">The sequence shown here is derived from an EMBL/GenBank/DDBJ whole genome shotgun (WGS) entry which is preliminary data.</text>
</comment>
<dbReference type="Proteomes" id="UP000266841">
    <property type="component" value="Unassembled WGS sequence"/>
</dbReference>
<name>K0SLB0_THAOC</name>
<feature type="non-terminal residue" evidence="1">
    <location>
        <position position="1"/>
    </location>
</feature>
<accession>K0SLB0</accession>
<protein>
    <submittedName>
        <fullName evidence="1">Uncharacterized protein</fullName>
    </submittedName>
</protein>
<gene>
    <name evidence="1" type="ORF">THAOC_17758</name>
</gene>
<sequence length="82" mass="9126">VSLLYRRERNIKSHDADAKFGYAATSAVESDDSDGSKAREDVKAGMVELLGEKVQPKNAENTPRHILRIARSEGIGSFRRRP</sequence>
<dbReference type="AlphaFoldDB" id="K0SLB0"/>
<organism evidence="1 2">
    <name type="scientific">Thalassiosira oceanica</name>
    <name type="common">Marine diatom</name>
    <dbReference type="NCBI Taxonomy" id="159749"/>
    <lineage>
        <taxon>Eukaryota</taxon>
        <taxon>Sar</taxon>
        <taxon>Stramenopiles</taxon>
        <taxon>Ochrophyta</taxon>
        <taxon>Bacillariophyta</taxon>
        <taxon>Coscinodiscophyceae</taxon>
        <taxon>Thalassiosirophycidae</taxon>
        <taxon>Thalassiosirales</taxon>
        <taxon>Thalassiosiraceae</taxon>
        <taxon>Thalassiosira</taxon>
    </lineage>
</organism>
<reference evidence="1 2" key="1">
    <citation type="journal article" date="2012" name="Genome Biol.">
        <title>Genome and low-iron response of an oceanic diatom adapted to chronic iron limitation.</title>
        <authorList>
            <person name="Lommer M."/>
            <person name="Specht M."/>
            <person name="Roy A.S."/>
            <person name="Kraemer L."/>
            <person name="Andreson R."/>
            <person name="Gutowska M.A."/>
            <person name="Wolf J."/>
            <person name="Bergner S.V."/>
            <person name="Schilhabel M.B."/>
            <person name="Klostermeier U.C."/>
            <person name="Beiko R.G."/>
            <person name="Rosenstiel P."/>
            <person name="Hippler M."/>
            <person name="Laroche J."/>
        </authorList>
    </citation>
    <scope>NUCLEOTIDE SEQUENCE [LARGE SCALE GENOMIC DNA]</scope>
    <source>
        <strain evidence="1 2">CCMP1005</strain>
    </source>
</reference>
<keyword evidence="2" id="KW-1185">Reference proteome</keyword>